<evidence type="ECO:0000313" key="2">
    <source>
        <dbReference type="EMBL" id="MBA5761142.1"/>
    </source>
</evidence>
<protein>
    <submittedName>
        <fullName evidence="2">HAD family hydrolase</fullName>
    </submittedName>
</protein>
<dbReference type="GO" id="GO:0006564">
    <property type="term" value="P:L-serine biosynthetic process"/>
    <property type="evidence" value="ECO:0007669"/>
    <property type="project" value="TreeGrafter"/>
</dbReference>
<dbReference type="Proteomes" id="UP000571701">
    <property type="component" value="Unassembled WGS sequence"/>
</dbReference>
<dbReference type="EMBL" id="JACFYF010000001">
    <property type="protein sequence ID" value="MBA5761142.1"/>
    <property type="molecule type" value="Genomic_DNA"/>
</dbReference>
<dbReference type="Gene3D" id="1.20.1440.100">
    <property type="entry name" value="SG protein - dephosphorylation function"/>
    <property type="match status" value="1"/>
</dbReference>
<dbReference type="InterPro" id="IPR036412">
    <property type="entry name" value="HAD-like_sf"/>
</dbReference>
<dbReference type="Pfam" id="PF12710">
    <property type="entry name" value="HAD"/>
    <property type="match status" value="1"/>
</dbReference>
<keyword evidence="1" id="KW-0812">Transmembrane</keyword>
<keyword evidence="1" id="KW-0472">Membrane</keyword>
<accession>A0A7W2FNC7</accession>
<keyword evidence="1" id="KW-1133">Transmembrane helix</keyword>
<dbReference type="InterPro" id="IPR050582">
    <property type="entry name" value="HAD-like_SerB"/>
</dbReference>
<dbReference type="Gene3D" id="3.40.50.1000">
    <property type="entry name" value="HAD superfamily/HAD-like"/>
    <property type="match status" value="1"/>
</dbReference>
<dbReference type="AlphaFoldDB" id="A0A7W2FNC7"/>
<dbReference type="InterPro" id="IPR006385">
    <property type="entry name" value="HAD_hydro_SerB1"/>
</dbReference>
<dbReference type="SUPFAM" id="SSF56784">
    <property type="entry name" value="HAD-like"/>
    <property type="match status" value="1"/>
</dbReference>
<keyword evidence="2" id="KW-0378">Hydrolase</keyword>
<dbReference type="GO" id="GO:0036424">
    <property type="term" value="F:L-phosphoserine phosphatase activity"/>
    <property type="evidence" value="ECO:0007669"/>
    <property type="project" value="TreeGrafter"/>
</dbReference>
<sequence>MNLALFDFDGTITNQDAYTEFLFFATPKPRLIIGGVIASPVILLYKLGLLRASKTRPILSKIAFWQRSIHQVEVQAKRFVNDYLPQVMRANALAKIEWHKQRGDEIYVVSASLSPYLDIWCQQQGIKVVCSRLSQRNQRYTGYYLNGDCSLDNKVRLLKEQLDIRQYSKIYAYGDTYEDLPMLDIADEKYFRWLKIDNTDQVAN</sequence>
<dbReference type="CDD" id="cd02612">
    <property type="entry name" value="HAD_PGPPase"/>
    <property type="match status" value="1"/>
</dbReference>
<dbReference type="NCBIfam" id="TIGR01490">
    <property type="entry name" value="HAD-SF-IB-hyp1"/>
    <property type="match status" value="1"/>
</dbReference>
<dbReference type="GO" id="GO:0005737">
    <property type="term" value="C:cytoplasm"/>
    <property type="evidence" value="ECO:0007669"/>
    <property type="project" value="TreeGrafter"/>
</dbReference>
<dbReference type="NCBIfam" id="TIGR01488">
    <property type="entry name" value="HAD-SF-IB"/>
    <property type="match status" value="1"/>
</dbReference>
<dbReference type="RefSeq" id="WP_182106075.1">
    <property type="nucleotide sequence ID" value="NZ_JACFYF010000001.1"/>
</dbReference>
<keyword evidence="3" id="KW-1185">Reference proteome</keyword>
<dbReference type="InterPro" id="IPR023214">
    <property type="entry name" value="HAD_sf"/>
</dbReference>
<dbReference type="PANTHER" id="PTHR43344:SF14">
    <property type="entry name" value="HAD-IB FAMILY HYDROLASE"/>
    <property type="match status" value="1"/>
</dbReference>
<reference evidence="2 3" key="1">
    <citation type="submission" date="2020-07" db="EMBL/GenBank/DDBJ databases">
        <title>Vibrio marinisediminis sp. nov., isolated from marine sediment.</title>
        <authorList>
            <person name="Ji X."/>
        </authorList>
    </citation>
    <scope>NUCLEOTIDE SEQUENCE [LARGE SCALE GENOMIC DNA]</scope>
    <source>
        <strain evidence="2 3">404</strain>
    </source>
</reference>
<feature type="transmembrane region" description="Helical" evidence="1">
    <location>
        <begin position="31"/>
        <end position="50"/>
    </location>
</feature>
<dbReference type="GO" id="GO:0000287">
    <property type="term" value="F:magnesium ion binding"/>
    <property type="evidence" value="ECO:0007669"/>
    <property type="project" value="TreeGrafter"/>
</dbReference>
<gene>
    <name evidence="2" type="ORF">H2O73_02210</name>
</gene>
<comment type="caution">
    <text evidence="2">The sequence shown here is derived from an EMBL/GenBank/DDBJ whole genome shotgun (WGS) entry which is preliminary data.</text>
</comment>
<evidence type="ECO:0000313" key="3">
    <source>
        <dbReference type="Proteomes" id="UP000571701"/>
    </source>
</evidence>
<name>A0A7W2FNC7_9VIBR</name>
<proteinExistence type="predicted"/>
<evidence type="ECO:0000256" key="1">
    <source>
        <dbReference type="SAM" id="Phobius"/>
    </source>
</evidence>
<organism evidence="2 3">
    <name type="scientific">Vibrio marinisediminis</name>
    <dbReference type="NCBI Taxonomy" id="2758441"/>
    <lineage>
        <taxon>Bacteria</taxon>
        <taxon>Pseudomonadati</taxon>
        <taxon>Pseudomonadota</taxon>
        <taxon>Gammaproteobacteria</taxon>
        <taxon>Vibrionales</taxon>
        <taxon>Vibrionaceae</taxon>
        <taxon>Vibrio</taxon>
    </lineage>
</organism>
<dbReference type="PANTHER" id="PTHR43344">
    <property type="entry name" value="PHOSPHOSERINE PHOSPHATASE"/>
    <property type="match status" value="1"/>
</dbReference>